<name>U4LJH8_PYROM</name>
<keyword evidence="2" id="KW-1185">Reference proteome</keyword>
<gene>
    <name evidence="1" type="ORF">PCON_05596</name>
</gene>
<dbReference type="AlphaFoldDB" id="U4LJH8"/>
<evidence type="ECO:0000313" key="2">
    <source>
        <dbReference type="Proteomes" id="UP000018144"/>
    </source>
</evidence>
<dbReference type="EMBL" id="HF935279">
    <property type="protein sequence ID" value="CCX29525.1"/>
    <property type="molecule type" value="Genomic_DNA"/>
</dbReference>
<reference evidence="1 2" key="1">
    <citation type="journal article" date="2013" name="PLoS Genet.">
        <title>The genome and development-dependent transcriptomes of Pyronema confluens: a window into fungal evolution.</title>
        <authorList>
            <person name="Traeger S."/>
            <person name="Altegoer F."/>
            <person name="Freitag M."/>
            <person name="Gabaldon T."/>
            <person name="Kempken F."/>
            <person name="Kumar A."/>
            <person name="Marcet-Houben M."/>
            <person name="Poggeler S."/>
            <person name="Stajich J.E."/>
            <person name="Nowrousian M."/>
        </authorList>
    </citation>
    <scope>NUCLEOTIDE SEQUENCE [LARGE SCALE GENOMIC DNA]</scope>
    <source>
        <strain evidence="2">CBS 100304</strain>
        <tissue evidence="1">Vegetative mycelium</tissue>
    </source>
</reference>
<proteinExistence type="predicted"/>
<accession>U4LJH8</accession>
<protein>
    <submittedName>
        <fullName evidence="1">Uncharacterized protein</fullName>
    </submittedName>
</protein>
<evidence type="ECO:0000313" key="1">
    <source>
        <dbReference type="EMBL" id="CCX29525.1"/>
    </source>
</evidence>
<dbReference type="Proteomes" id="UP000018144">
    <property type="component" value="Unassembled WGS sequence"/>
</dbReference>
<organism evidence="1 2">
    <name type="scientific">Pyronema omphalodes (strain CBS 100304)</name>
    <name type="common">Pyronema confluens</name>
    <dbReference type="NCBI Taxonomy" id="1076935"/>
    <lineage>
        <taxon>Eukaryota</taxon>
        <taxon>Fungi</taxon>
        <taxon>Dikarya</taxon>
        <taxon>Ascomycota</taxon>
        <taxon>Pezizomycotina</taxon>
        <taxon>Pezizomycetes</taxon>
        <taxon>Pezizales</taxon>
        <taxon>Pyronemataceae</taxon>
        <taxon>Pyronema</taxon>
    </lineage>
</organism>
<sequence>MEIEFQVHTYPSFHRLLRSQNGGTRFLTLASTLYPKALSFTPIY</sequence>